<protein>
    <submittedName>
        <fullName evidence="2">Uncharacterized protein</fullName>
    </submittedName>
</protein>
<name>A0ABQ9EYT2_TEGGR</name>
<feature type="compositionally biased region" description="Basic and acidic residues" evidence="1">
    <location>
        <begin position="201"/>
        <end position="222"/>
    </location>
</feature>
<evidence type="ECO:0000256" key="1">
    <source>
        <dbReference type="SAM" id="MobiDB-lite"/>
    </source>
</evidence>
<sequence length="237" mass="28270">MPWNHLFESNAIFYGQEDVPLTHEDNTVKLTTFERASIYEFVVQKLKEKNPNMAIEQDDFLSQDLQELVKKKGLENSDKDKPKSYLEYMKAVRDYKRRRQSYRAKNVHITKKSYTEIIREVIQNQTSWFAELIKDDETENASTHIKKEPMEESLEASIHSIREKTSSDFSRTRQHRDRSPSTNLRRRDHSRSPSNLSPYRSRKERDRSHNNSSRGRDWERSPSDLSPYRSRDRDKVT</sequence>
<dbReference type="Proteomes" id="UP001217089">
    <property type="component" value="Unassembled WGS sequence"/>
</dbReference>
<proteinExistence type="predicted"/>
<reference evidence="2 3" key="1">
    <citation type="submission" date="2022-12" db="EMBL/GenBank/DDBJ databases">
        <title>Chromosome-level genome of Tegillarca granosa.</title>
        <authorList>
            <person name="Kim J."/>
        </authorList>
    </citation>
    <scope>NUCLEOTIDE SEQUENCE [LARGE SCALE GENOMIC DNA]</scope>
    <source>
        <strain evidence="2">Teg-2019</strain>
        <tissue evidence="2">Adductor muscle</tissue>
    </source>
</reference>
<evidence type="ECO:0000313" key="2">
    <source>
        <dbReference type="EMBL" id="KAJ8308772.1"/>
    </source>
</evidence>
<accession>A0ABQ9EYT2</accession>
<organism evidence="2 3">
    <name type="scientific">Tegillarca granosa</name>
    <name type="common">Malaysian cockle</name>
    <name type="synonym">Anadara granosa</name>
    <dbReference type="NCBI Taxonomy" id="220873"/>
    <lineage>
        <taxon>Eukaryota</taxon>
        <taxon>Metazoa</taxon>
        <taxon>Spiralia</taxon>
        <taxon>Lophotrochozoa</taxon>
        <taxon>Mollusca</taxon>
        <taxon>Bivalvia</taxon>
        <taxon>Autobranchia</taxon>
        <taxon>Pteriomorphia</taxon>
        <taxon>Arcoida</taxon>
        <taxon>Arcoidea</taxon>
        <taxon>Arcidae</taxon>
        <taxon>Tegillarca</taxon>
    </lineage>
</organism>
<comment type="caution">
    <text evidence="2">The sequence shown here is derived from an EMBL/GenBank/DDBJ whole genome shotgun (WGS) entry which is preliminary data.</text>
</comment>
<feature type="region of interest" description="Disordered" evidence="1">
    <location>
        <begin position="140"/>
        <end position="237"/>
    </location>
</feature>
<keyword evidence="3" id="KW-1185">Reference proteome</keyword>
<dbReference type="EMBL" id="JARBDR010000657">
    <property type="protein sequence ID" value="KAJ8308772.1"/>
    <property type="molecule type" value="Genomic_DNA"/>
</dbReference>
<evidence type="ECO:0000313" key="3">
    <source>
        <dbReference type="Proteomes" id="UP001217089"/>
    </source>
</evidence>
<gene>
    <name evidence="2" type="ORF">KUTeg_013646</name>
</gene>